<dbReference type="PANTHER" id="PTHR43734:SF1">
    <property type="entry name" value="PHYTOENE DESATURASE"/>
    <property type="match status" value="1"/>
</dbReference>
<dbReference type="InterPro" id="IPR002937">
    <property type="entry name" value="Amino_oxidase"/>
</dbReference>
<dbReference type="RefSeq" id="WP_246196887.1">
    <property type="nucleotide sequence ID" value="NZ_BAABFX010000032.1"/>
</dbReference>
<keyword evidence="7" id="KW-1185">Reference proteome</keyword>
<dbReference type="EMBL" id="BAABFX010000032">
    <property type="protein sequence ID" value="GAA4398457.1"/>
    <property type="molecule type" value="Genomic_DNA"/>
</dbReference>
<feature type="domain" description="Amine oxidase" evidence="5">
    <location>
        <begin position="10"/>
        <end position="483"/>
    </location>
</feature>
<keyword evidence="2 4" id="KW-0125">Carotenoid biosynthesis</keyword>
<evidence type="ECO:0000256" key="1">
    <source>
        <dbReference type="ARBA" id="ARBA00004829"/>
    </source>
</evidence>
<dbReference type="PANTHER" id="PTHR43734">
    <property type="entry name" value="PHYTOENE DESATURASE"/>
    <property type="match status" value="1"/>
</dbReference>
<dbReference type="Pfam" id="PF01593">
    <property type="entry name" value="Amino_oxidase"/>
    <property type="match status" value="1"/>
</dbReference>
<dbReference type="Gene3D" id="3.50.50.60">
    <property type="entry name" value="FAD/NAD(P)-binding domain"/>
    <property type="match status" value="2"/>
</dbReference>
<dbReference type="Proteomes" id="UP001500390">
    <property type="component" value="Unassembled WGS sequence"/>
</dbReference>
<dbReference type="PROSITE" id="PS51257">
    <property type="entry name" value="PROKAR_LIPOPROTEIN"/>
    <property type="match status" value="1"/>
</dbReference>
<organism evidence="6 7">
    <name type="scientific">Ornithinibacter aureus</name>
    <dbReference type="NCBI Taxonomy" id="622664"/>
    <lineage>
        <taxon>Bacteria</taxon>
        <taxon>Bacillati</taxon>
        <taxon>Actinomycetota</taxon>
        <taxon>Actinomycetes</taxon>
        <taxon>Micrococcales</taxon>
        <taxon>Intrasporangiaceae</taxon>
        <taxon>Ornithinibacter</taxon>
    </lineage>
</organism>
<dbReference type="PRINTS" id="PR00419">
    <property type="entry name" value="ADXRDTASE"/>
</dbReference>
<accession>A0ABP8JZT8</accession>
<comment type="caution">
    <text evidence="6">The sequence shown here is derived from an EMBL/GenBank/DDBJ whole genome shotgun (WGS) entry which is preliminary data.</text>
</comment>
<dbReference type="SUPFAM" id="SSF51905">
    <property type="entry name" value="FAD/NAD(P)-binding domain"/>
    <property type="match status" value="1"/>
</dbReference>
<name>A0ABP8JZT8_9MICO</name>
<dbReference type="NCBIfam" id="TIGR02734">
    <property type="entry name" value="crtI_fam"/>
    <property type="match status" value="1"/>
</dbReference>
<evidence type="ECO:0000256" key="2">
    <source>
        <dbReference type="ARBA" id="ARBA00022746"/>
    </source>
</evidence>
<evidence type="ECO:0000256" key="3">
    <source>
        <dbReference type="ARBA" id="ARBA00023002"/>
    </source>
</evidence>
<comment type="pathway">
    <text evidence="1 4">Carotenoid biosynthesis.</text>
</comment>
<evidence type="ECO:0000259" key="5">
    <source>
        <dbReference type="Pfam" id="PF01593"/>
    </source>
</evidence>
<comment type="similarity">
    <text evidence="4">Belongs to the carotenoid/retinoid oxidoreductase family.</text>
</comment>
<gene>
    <name evidence="6" type="primary">crtI</name>
    <name evidence="6" type="ORF">GCM10023153_23370</name>
</gene>
<dbReference type="InterPro" id="IPR036188">
    <property type="entry name" value="FAD/NAD-bd_sf"/>
</dbReference>
<evidence type="ECO:0000313" key="6">
    <source>
        <dbReference type="EMBL" id="GAA4398457.1"/>
    </source>
</evidence>
<proteinExistence type="inferred from homology"/>
<reference evidence="7" key="1">
    <citation type="journal article" date="2019" name="Int. J. Syst. Evol. Microbiol.">
        <title>The Global Catalogue of Microorganisms (GCM) 10K type strain sequencing project: providing services to taxonomists for standard genome sequencing and annotation.</title>
        <authorList>
            <consortium name="The Broad Institute Genomics Platform"/>
            <consortium name="The Broad Institute Genome Sequencing Center for Infectious Disease"/>
            <person name="Wu L."/>
            <person name="Ma J."/>
        </authorList>
    </citation>
    <scope>NUCLEOTIDE SEQUENCE [LARGE SCALE GENOMIC DNA]</scope>
    <source>
        <strain evidence="7">JCM 17738</strain>
    </source>
</reference>
<sequence length="502" mass="53847">MKVLVVGAGLSGLAAACHLTAAGHDVTVLEREDVVGGRAGLLRLGDFRLDPGPVVMTMPELLHDPIRAVGGDPDSLITMRHLDPAYRAVYPDGSELHIRADMDDLREEIRTKVGPADAAGFDRFLAWLEQLYDTEFDTFVDHNYTSPLDLVRSPATALKLLRLGGLGALGPSVDRFFTDDRLTRIFSFQALYAGISPAKARAVLAVITYMDTVRGVFYPEGGMHAVPRAMAQALTDAGVSIHLDVEVSEILRRGDGAVAGVATTGGERLAADAVVATVDLPVVYDRLLPGIRAPRTIRTGSYSPSAVVWHVGASGTPGPHLRHHNIHFGTDWDGAFEAIIDRGELMPDPSRLVTVPSVTDPSAAPAGSTAMYVLEPVPHTGAGLDWRRESGPMRERLFRFLEAGGYPTDIREEAFITPDDWRAQGMHLGTPFALAHTFRQSGPFRPSNVDRRVPGLVFAGSGTQPGVGIPMVLVSGKLAAQRVQQYAGGARPVATSPRTVAR</sequence>
<dbReference type="InterPro" id="IPR014105">
    <property type="entry name" value="Carotenoid/retinoid_OxRdtase"/>
</dbReference>
<protein>
    <submittedName>
        <fullName evidence="6">Phytoene desaturase family protein</fullName>
    </submittedName>
</protein>
<keyword evidence="3 4" id="KW-0560">Oxidoreductase</keyword>
<evidence type="ECO:0000256" key="4">
    <source>
        <dbReference type="RuleBase" id="RU362075"/>
    </source>
</evidence>
<evidence type="ECO:0000313" key="7">
    <source>
        <dbReference type="Proteomes" id="UP001500390"/>
    </source>
</evidence>